<organism evidence="9 10">
    <name type="scientific">Denitrificimonas halotolerans</name>
    <dbReference type="NCBI Taxonomy" id="3098930"/>
    <lineage>
        <taxon>Bacteria</taxon>
        <taxon>Pseudomonadati</taxon>
        <taxon>Pseudomonadota</taxon>
        <taxon>Gammaproteobacteria</taxon>
        <taxon>Pseudomonadales</taxon>
        <taxon>Pseudomonadaceae</taxon>
        <taxon>Denitrificimonas</taxon>
    </lineage>
</organism>
<keyword evidence="4 6" id="KW-0131">Cell cycle</keyword>
<dbReference type="InterPro" id="IPR016098">
    <property type="entry name" value="CAP/MinC_C"/>
</dbReference>
<dbReference type="PANTHER" id="PTHR34108">
    <property type="entry name" value="SEPTUM SITE-DETERMINING PROTEIN MINC"/>
    <property type="match status" value="1"/>
</dbReference>
<accession>A0ABU5GT00</accession>
<dbReference type="Pfam" id="PF03775">
    <property type="entry name" value="MinC_C"/>
    <property type="match status" value="1"/>
</dbReference>
<comment type="function">
    <text evidence="5 6">Cell division inhibitor that blocks the formation of polar Z ring septums. Rapidly oscillates between the poles of the cell to destabilize FtsZ filaments that have formed before they mature into polar Z rings. Prevents FtsZ polymerization.</text>
</comment>
<dbReference type="EMBL" id="JAXIVU010000018">
    <property type="protein sequence ID" value="MDY7220098.1"/>
    <property type="molecule type" value="Genomic_DNA"/>
</dbReference>
<dbReference type="Gene3D" id="3.30.70.260">
    <property type="match status" value="1"/>
</dbReference>
<keyword evidence="3 6" id="KW-0717">Septation</keyword>
<dbReference type="InterPro" id="IPR007874">
    <property type="entry name" value="MinC_N"/>
</dbReference>
<evidence type="ECO:0000256" key="1">
    <source>
        <dbReference type="ARBA" id="ARBA00006291"/>
    </source>
</evidence>
<name>A0ABU5GT00_9GAMM</name>
<dbReference type="RefSeq" id="WP_321554183.1">
    <property type="nucleotide sequence ID" value="NZ_JAXIVU010000018.1"/>
</dbReference>
<dbReference type="PANTHER" id="PTHR34108:SF1">
    <property type="entry name" value="SEPTUM SITE-DETERMINING PROTEIN MINC"/>
    <property type="match status" value="1"/>
</dbReference>
<evidence type="ECO:0000259" key="8">
    <source>
        <dbReference type="Pfam" id="PF05209"/>
    </source>
</evidence>
<evidence type="ECO:0000256" key="2">
    <source>
        <dbReference type="ARBA" id="ARBA00022618"/>
    </source>
</evidence>
<dbReference type="InterPro" id="IPR013033">
    <property type="entry name" value="MinC"/>
</dbReference>
<evidence type="ECO:0000313" key="10">
    <source>
        <dbReference type="Proteomes" id="UP001294570"/>
    </source>
</evidence>
<feature type="domain" description="Septum formation inhibitor MinC C-terminal" evidence="7">
    <location>
        <begin position="140"/>
        <end position="240"/>
    </location>
</feature>
<evidence type="ECO:0000256" key="6">
    <source>
        <dbReference type="HAMAP-Rule" id="MF_00267"/>
    </source>
</evidence>
<dbReference type="Proteomes" id="UP001294570">
    <property type="component" value="Unassembled WGS sequence"/>
</dbReference>
<evidence type="ECO:0000256" key="5">
    <source>
        <dbReference type="ARBA" id="ARBA00025606"/>
    </source>
</evidence>
<keyword evidence="10" id="KW-1185">Reference proteome</keyword>
<comment type="caution">
    <text evidence="9">The sequence shown here is derived from an EMBL/GenBank/DDBJ whole genome shotgun (WGS) entry which is preliminary data.</text>
</comment>
<evidence type="ECO:0000313" key="9">
    <source>
        <dbReference type="EMBL" id="MDY7220098.1"/>
    </source>
</evidence>
<comment type="similarity">
    <text evidence="1 6">Belongs to the MinC family.</text>
</comment>
<reference evidence="9 10" key="1">
    <citation type="submission" date="2023-12" db="EMBL/GenBank/DDBJ databases">
        <title>Denitrificimonas halotolerans sp. nov.,a novel species isolated from landfill leachate.</title>
        <authorList>
            <person name="Wang S."/>
        </authorList>
    </citation>
    <scope>NUCLEOTIDE SEQUENCE [LARGE SCALE GENOMIC DNA]</scope>
    <source>
        <strain evidence="9 10">JX-1</strain>
    </source>
</reference>
<dbReference type="SUPFAM" id="SSF63848">
    <property type="entry name" value="Cell-division inhibitor MinC, C-terminal domain"/>
    <property type="match status" value="1"/>
</dbReference>
<keyword evidence="2 6" id="KW-0132">Cell division</keyword>
<dbReference type="Pfam" id="PF05209">
    <property type="entry name" value="MinC_N"/>
    <property type="match status" value="1"/>
</dbReference>
<evidence type="ECO:0000259" key="7">
    <source>
        <dbReference type="Pfam" id="PF03775"/>
    </source>
</evidence>
<dbReference type="NCBIfam" id="TIGR01222">
    <property type="entry name" value="minC"/>
    <property type="match status" value="1"/>
</dbReference>
<feature type="domain" description="Septum formation inhibitor MinC N-terminal" evidence="8">
    <location>
        <begin position="13"/>
        <end position="85"/>
    </location>
</feature>
<evidence type="ECO:0000256" key="3">
    <source>
        <dbReference type="ARBA" id="ARBA00023210"/>
    </source>
</evidence>
<proteinExistence type="inferred from homology"/>
<dbReference type="InterPro" id="IPR005526">
    <property type="entry name" value="Septum_form_inhib_MinC_C"/>
</dbReference>
<dbReference type="HAMAP" id="MF_00267">
    <property type="entry name" value="MinC"/>
    <property type="match status" value="1"/>
</dbReference>
<dbReference type="Gene3D" id="2.160.20.70">
    <property type="match status" value="1"/>
</dbReference>
<protein>
    <recommendedName>
        <fullName evidence="6">Probable septum site-determining protein MinC</fullName>
    </recommendedName>
</protein>
<gene>
    <name evidence="6 9" type="primary">minC</name>
    <name evidence="9" type="ORF">TOI97_11045</name>
</gene>
<comment type="subunit">
    <text evidence="6">Interacts with MinD and FtsZ.</text>
</comment>
<sequence>MNQVNNLEQAPVFQLKGSMLALTILELTTIDLEHLDIQLADKVEQAPQFFQDAPIILAIDKCAENDNPLDLQRLLSICRKHGMLPLALRAVSPEHIQAAKALDLAVIPPTGARERPVALHPKDTVVPPPAAEPSYIPAKIITHPIRSGQQIYAKGTDLIVMAAVSAGAELLADGHIHVYGPLRGRALAGINGNTEARIFCQYMGAEMLSIAGHYKVAEDLRRDPLWGKATQICLVKEQLELSAL</sequence>
<dbReference type="InterPro" id="IPR036145">
    <property type="entry name" value="MinC_C_sf"/>
</dbReference>
<evidence type="ECO:0000256" key="4">
    <source>
        <dbReference type="ARBA" id="ARBA00023306"/>
    </source>
</evidence>